<evidence type="ECO:0000256" key="4">
    <source>
        <dbReference type="ARBA" id="ARBA00023136"/>
    </source>
</evidence>
<name>A0A9P4IPS2_9PEZI</name>
<evidence type="ECO:0000313" key="7">
    <source>
        <dbReference type="EMBL" id="KAF2103163.1"/>
    </source>
</evidence>
<sequence>MGVFKDLVEPGALYLTLAAGVLINRHVPRRRSPSDDASDAGTPPLRGQVYLGKRQSSVIPDNTIFRNNLISRVLLYFPFLLEVFYWHLTYWPYQLARALSVSLIRNSPTAYVLAEHHALSLLNLERILHIDIEASFQHFLLTRLPWSMHLLAIVYHSHIILGVIFLVYAYTFFPRPAFQRIRRTLAIDNWIAFTVLTLWRCAPPRLLPTEYGYLDVLHPKRMREQQAELAEVVEGAVESTGSVWTNNSHQLTIAAMPSLHFGTSLLIGYSLLRHSPHRLVRLLAPLWPLAMLITIVGTANHFVLDAVVGAMVVALGWRMNELMLSFRPMEEWMFWALRTERPKTAEKRAWEATERNSYRKDELEVIKEDMDV</sequence>
<dbReference type="InterPro" id="IPR052185">
    <property type="entry name" value="IPC_Synthase-Related"/>
</dbReference>
<evidence type="ECO:0000256" key="1">
    <source>
        <dbReference type="ARBA" id="ARBA00004141"/>
    </source>
</evidence>
<dbReference type="CDD" id="cd03386">
    <property type="entry name" value="PAP2_Aur1_like"/>
    <property type="match status" value="1"/>
</dbReference>
<evidence type="ECO:0000313" key="8">
    <source>
        <dbReference type="Proteomes" id="UP000799772"/>
    </source>
</evidence>
<dbReference type="Pfam" id="PF14378">
    <property type="entry name" value="PAP2_3"/>
    <property type="match status" value="1"/>
</dbReference>
<dbReference type="AlphaFoldDB" id="A0A9P4IPS2"/>
<reference evidence="7" key="1">
    <citation type="journal article" date="2020" name="Stud. Mycol.">
        <title>101 Dothideomycetes genomes: a test case for predicting lifestyles and emergence of pathogens.</title>
        <authorList>
            <person name="Haridas S."/>
            <person name="Albert R."/>
            <person name="Binder M."/>
            <person name="Bloem J."/>
            <person name="Labutti K."/>
            <person name="Salamov A."/>
            <person name="Andreopoulos B."/>
            <person name="Baker S."/>
            <person name="Barry K."/>
            <person name="Bills G."/>
            <person name="Bluhm B."/>
            <person name="Cannon C."/>
            <person name="Castanera R."/>
            <person name="Culley D."/>
            <person name="Daum C."/>
            <person name="Ezra D."/>
            <person name="Gonzalez J."/>
            <person name="Henrissat B."/>
            <person name="Kuo A."/>
            <person name="Liang C."/>
            <person name="Lipzen A."/>
            <person name="Lutzoni F."/>
            <person name="Magnuson J."/>
            <person name="Mondo S."/>
            <person name="Nolan M."/>
            <person name="Ohm R."/>
            <person name="Pangilinan J."/>
            <person name="Park H.-J."/>
            <person name="Ramirez L."/>
            <person name="Alfaro M."/>
            <person name="Sun H."/>
            <person name="Tritt A."/>
            <person name="Yoshinaga Y."/>
            <person name="Zwiers L.-H."/>
            <person name="Turgeon B."/>
            <person name="Goodwin S."/>
            <person name="Spatafora J."/>
            <person name="Crous P."/>
            <person name="Grigoriev I."/>
        </authorList>
    </citation>
    <scope>NUCLEOTIDE SEQUENCE</scope>
    <source>
        <strain evidence="7">CBS 133067</strain>
    </source>
</reference>
<keyword evidence="2 5" id="KW-0812">Transmembrane</keyword>
<feature type="domain" description="Inositolphosphotransferase Aur1/Ipt1" evidence="6">
    <location>
        <begin position="120"/>
        <end position="317"/>
    </location>
</feature>
<keyword evidence="4 5" id="KW-0472">Membrane</keyword>
<evidence type="ECO:0000256" key="5">
    <source>
        <dbReference type="SAM" id="Phobius"/>
    </source>
</evidence>
<dbReference type="PANTHER" id="PTHR31310:SF16">
    <property type="entry name" value="INOSITOLPHOSPHOTRANSFERASE AUR1_IPT1 DOMAIN-CONTAINING PROTEIN"/>
    <property type="match status" value="1"/>
</dbReference>
<accession>A0A9P4IPS2</accession>
<feature type="transmembrane region" description="Helical" evidence="5">
    <location>
        <begin position="73"/>
        <end position="93"/>
    </location>
</feature>
<feature type="transmembrane region" description="Helical" evidence="5">
    <location>
        <begin position="279"/>
        <end position="296"/>
    </location>
</feature>
<comment type="caution">
    <text evidence="7">The sequence shown here is derived from an EMBL/GenBank/DDBJ whole genome shotgun (WGS) entry which is preliminary data.</text>
</comment>
<feature type="transmembrane region" description="Helical" evidence="5">
    <location>
        <begin position="150"/>
        <end position="173"/>
    </location>
</feature>
<evidence type="ECO:0000256" key="3">
    <source>
        <dbReference type="ARBA" id="ARBA00022989"/>
    </source>
</evidence>
<comment type="subcellular location">
    <subcellularLocation>
        <location evidence="1">Membrane</location>
        <topology evidence="1">Multi-pass membrane protein</topology>
    </subcellularLocation>
</comment>
<keyword evidence="8" id="KW-1185">Reference proteome</keyword>
<dbReference type="InterPro" id="IPR026841">
    <property type="entry name" value="Aur1/Ipt1"/>
</dbReference>
<dbReference type="PANTHER" id="PTHR31310">
    <property type="match status" value="1"/>
</dbReference>
<evidence type="ECO:0000256" key="2">
    <source>
        <dbReference type="ARBA" id="ARBA00022692"/>
    </source>
</evidence>
<feature type="transmembrane region" description="Helical" evidence="5">
    <location>
        <begin position="251"/>
        <end position="272"/>
    </location>
</feature>
<evidence type="ECO:0000259" key="6">
    <source>
        <dbReference type="Pfam" id="PF14378"/>
    </source>
</evidence>
<dbReference type="GO" id="GO:0016020">
    <property type="term" value="C:membrane"/>
    <property type="evidence" value="ECO:0007669"/>
    <property type="project" value="UniProtKB-SubCell"/>
</dbReference>
<keyword evidence="3 5" id="KW-1133">Transmembrane helix</keyword>
<dbReference type="EMBL" id="ML978122">
    <property type="protein sequence ID" value="KAF2103163.1"/>
    <property type="molecule type" value="Genomic_DNA"/>
</dbReference>
<proteinExistence type="predicted"/>
<dbReference type="Proteomes" id="UP000799772">
    <property type="component" value="Unassembled WGS sequence"/>
</dbReference>
<organism evidence="7 8">
    <name type="scientific">Rhizodiscina lignyota</name>
    <dbReference type="NCBI Taxonomy" id="1504668"/>
    <lineage>
        <taxon>Eukaryota</taxon>
        <taxon>Fungi</taxon>
        <taxon>Dikarya</taxon>
        <taxon>Ascomycota</taxon>
        <taxon>Pezizomycotina</taxon>
        <taxon>Dothideomycetes</taxon>
        <taxon>Pleosporomycetidae</taxon>
        <taxon>Aulographales</taxon>
        <taxon>Rhizodiscinaceae</taxon>
        <taxon>Rhizodiscina</taxon>
    </lineage>
</organism>
<dbReference type="OrthoDB" id="2566866at2759"/>
<protein>
    <recommendedName>
        <fullName evidence="6">Inositolphosphotransferase Aur1/Ipt1 domain-containing protein</fullName>
    </recommendedName>
</protein>
<gene>
    <name evidence="7" type="ORF">NA57DRAFT_63817</name>
</gene>